<evidence type="ECO:0000256" key="5">
    <source>
        <dbReference type="SAM" id="MobiDB-lite"/>
    </source>
</evidence>
<accession>S8E7Z4</accession>
<dbReference type="SUPFAM" id="SSF55271">
    <property type="entry name" value="DNA repair protein MutS, domain I"/>
    <property type="match status" value="1"/>
</dbReference>
<keyword evidence="4" id="KW-0539">Nucleus</keyword>
<evidence type="ECO:0000313" key="8">
    <source>
        <dbReference type="Proteomes" id="UP000015453"/>
    </source>
</evidence>
<sequence length="423" mass="47944">KSTSNGRSPLVNRQSQITAFFGKKMGLLPSPSSGGAAGLNPDSGGITSTETPPLQSSKRKKPLLVSSSNKGSSSSSRKPNKEYGPEVVDLRVRVFWPLDKSWYDGCVMSFDEVSGRHLVKYDDGEEEMLNLSDEKIDWIEGTTRKFRRLRKFSLLEEDDEEEQDLKEVEDNSSDDDWLENAEKEEVIDDDVLEDIDFEEETTSDGRYDNSRRNSAKRSLKDGEQLGTASGKRRKIAQGNCAKASESSVPVKKQSGPPQRTMGNGKSSMLDSPIVGDDGERFDARSQKFRFLDVDRKDANGRRPGDENYDPRTLHLPLDFLKSISAGQRQWWEFKSKHMDKVLFFKMGKFYELFEMDAHIGAKELGLQYMKGEQPHCGFPEKNFSVNVDKLARKGYRVLVVEQTETPEQLEIRRREKGSKDKVV</sequence>
<dbReference type="GO" id="GO:0000785">
    <property type="term" value="C:chromatin"/>
    <property type="evidence" value="ECO:0007669"/>
    <property type="project" value="TreeGrafter"/>
</dbReference>
<dbReference type="GO" id="GO:0005634">
    <property type="term" value="C:nucleus"/>
    <property type="evidence" value="ECO:0007669"/>
    <property type="project" value="UniProtKB-SubCell"/>
</dbReference>
<name>S8E7Z4_9LAMI</name>
<dbReference type="AlphaFoldDB" id="S8E7Z4"/>
<feature type="compositionally biased region" description="Low complexity" evidence="5">
    <location>
        <begin position="66"/>
        <end position="76"/>
    </location>
</feature>
<dbReference type="EMBL" id="AUSU01001038">
    <property type="protein sequence ID" value="EPS71963.1"/>
    <property type="molecule type" value="Genomic_DNA"/>
</dbReference>
<proteinExistence type="predicted"/>
<keyword evidence="3" id="KW-0234">DNA repair</keyword>
<feature type="non-terminal residue" evidence="7">
    <location>
        <position position="1"/>
    </location>
</feature>
<dbReference type="GO" id="GO:0006298">
    <property type="term" value="P:mismatch repair"/>
    <property type="evidence" value="ECO:0007669"/>
    <property type="project" value="InterPro"/>
</dbReference>
<organism evidence="7 8">
    <name type="scientific">Genlisea aurea</name>
    <dbReference type="NCBI Taxonomy" id="192259"/>
    <lineage>
        <taxon>Eukaryota</taxon>
        <taxon>Viridiplantae</taxon>
        <taxon>Streptophyta</taxon>
        <taxon>Embryophyta</taxon>
        <taxon>Tracheophyta</taxon>
        <taxon>Spermatophyta</taxon>
        <taxon>Magnoliopsida</taxon>
        <taxon>eudicotyledons</taxon>
        <taxon>Gunneridae</taxon>
        <taxon>Pentapetalae</taxon>
        <taxon>asterids</taxon>
        <taxon>lamiids</taxon>
        <taxon>Lamiales</taxon>
        <taxon>Lentibulariaceae</taxon>
        <taxon>Genlisea</taxon>
    </lineage>
</organism>
<evidence type="ECO:0000256" key="4">
    <source>
        <dbReference type="ARBA" id="ARBA00023242"/>
    </source>
</evidence>
<evidence type="ECO:0000259" key="6">
    <source>
        <dbReference type="Pfam" id="PF01624"/>
    </source>
</evidence>
<feature type="compositionally biased region" description="Polar residues" evidence="5">
    <location>
        <begin position="45"/>
        <end position="56"/>
    </location>
</feature>
<reference evidence="7 8" key="1">
    <citation type="journal article" date="2013" name="BMC Genomics">
        <title>The miniature genome of a carnivorous plant Genlisea aurea contains a low number of genes and short non-coding sequences.</title>
        <authorList>
            <person name="Leushkin E.V."/>
            <person name="Sutormin R.A."/>
            <person name="Nabieva E.R."/>
            <person name="Penin A.A."/>
            <person name="Kondrashov A.S."/>
            <person name="Logacheva M.D."/>
        </authorList>
    </citation>
    <scope>NUCLEOTIDE SEQUENCE [LARGE SCALE GENOMIC DNA]</scope>
</reference>
<evidence type="ECO:0000256" key="3">
    <source>
        <dbReference type="ARBA" id="ARBA00023204"/>
    </source>
</evidence>
<dbReference type="Gene3D" id="3.40.1170.10">
    <property type="entry name" value="DNA repair protein MutS, domain I"/>
    <property type="match status" value="1"/>
</dbReference>
<feature type="non-terminal residue" evidence="7">
    <location>
        <position position="423"/>
    </location>
</feature>
<dbReference type="GO" id="GO:0005524">
    <property type="term" value="F:ATP binding"/>
    <property type="evidence" value="ECO:0007669"/>
    <property type="project" value="InterPro"/>
</dbReference>
<feature type="compositionally biased region" description="Acidic residues" evidence="5">
    <location>
        <begin position="170"/>
        <end position="179"/>
    </location>
</feature>
<dbReference type="SUPFAM" id="SSF63748">
    <property type="entry name" value="Tudor/PWWP/MBT"/>
    <property type="match status" value="1"/>
</dbReference>
<feature type="compositionally biased region" description="Acidic residues" evidence="5">
    <location>
        <begin position="185"/>
        <end position="202"/>
    </location>
</feature>
<comment type="caution">
    <text evidence="7">The sequence shown here is derived from an EMBL/GenBank/DDBJ whole genome shotgun (WGS) entry which is preliminary data.</text>
</comment>
<keyword evidence="8" id="KW-1185">Reference proteome</keyword>
<feature type="region of interest" description="Disordered" evidence="5">
    <location>
        <begin position="160"/>
        <end position="272"/>
    </location>
</feature>
<gene>
    <name evidence="7" type="ORF">M569_02799</name>
</gene>
<dbReference type="Pfam" id="PF01624">
    <property type="entry name" value="MutS_I"/>
    <property type="match status" value="1"/>
</dbReference>
<keyword evidence="2" id="KW-0227">DNA damage</keyword>
<evidence type="ECO:0000313" key="7">
    <source>
        <dbReference type="EMBL" id="EPS71963.1"/>
    </source>
</evidence>
<dbReference type="InterPro" id="IPR016151">
    <property type="entry name" value="DNA_mismatch_repair_MutS_N"/>
</dbReference>
<protein>
    <recommendedName>
        <fullName evidence="6">DNA mismatch repair protein MutS-like N-terminal domain-containing protein</fullName>
    </recommendedName>
</protein>
<dbReference type="Proteomes" id="UP000015453">
    <property type="component" value="Unassembled WGS sequence"/>
</dbReference>
<dbReference type="GO" id="GO:0007064">
    <property type="term" value="P:mitotic sister chromatid cohesion"/>
    <property type="evidence" value="ECO:0007669"/>
    <property type="project" value="InterPro"/>
</dbReference>
<dbReference type="InterPro" id="IPR039776">
    <property type="entry name" value="Pds5"/>
</dbReference>
<dbReference type="Gene3D" id="2.30.30.140">
    <property type="match status" value="1"/>
</dbReference>
<dbReference type="PANTHER" id="PTHR12663">
    <property type="entry name" value="ANDROGEN INDUCED INHIBITOR OF PROLIFERATION AS3 / PDS5-RELATED"/>
    <property type="match status" value="1"/>
</dbReference>
<dbReference type="GO" id="GO:0030983">
    <property type="term" value="F:mismatched DNA binding"/>
    <property type="evidence" value="ECO:0007669"/>
    <property type="project" value="InterPro"/>
</dbReference>
<dbReference type="PANTHER" id="PTHR12663:SF69">
    <property type="entry name" value="SISTER CHROMATID COHESION PROTEIN PDS5 HOMOLOG E"/>
    <property type="match status" value="1"/>
</dbReference>
<feature type="region of interest" description="Disordered" evidence="5">
    <location>
        <begin position="22"/>
        <end position="83"/>
    </location>
</feature>
<evidence type="ECO:0000256" key="2">
    <source>
        <dbReference type="ARBA" id="ARBA00022763"/>
    </source>
</evidence>
<dbReference type="OrthoDB" id="10252754at2759"/>
<feature type="domain" description="DNA mismatch repair protein MutS-like N-terminal" evidence="6">
    <location>
        <begin position="326"/>
        <end position="413"/>
    </location>
</feature>
<dbReference type="CDD" id="cd20404">
    <property type="entry name" value="Tudor_Agenet_AtEML-like"/>
    <property type="match status" value="1"/>
</dbReference>
<feature type="compositionally biased region" description="Polar residues" evidence="5">
    <location>
        <begin position="255"/>
        <end position="269"/>
    </location>
</feature>
<evidence type="ECO:0000256" key="1">
    <source>
        <dbReference type="ARBA" id="ARBA00004123"/>
    </source>
</evidence>
<dbReference type="InterPro" id="IPR007695">
    <property type="entry name" value="DNA_mismatch_repair_MutS-lik_N"/>
</dbReference>
<comment type="subcellular location">
    <subcellularLocation>
        <location evidence="1">Nucleus</location>
    </subcellularLocation>
</comment>